<name>A0A367XYG1_9ASCO</name>
<dbReference type="EMBL" id="QLNQ01000028">
    <property type="protein sequence ID" value="RCK57821.1"/>
    <property type="molecule type" value="Genomic_DNA"/>
</dbReference>
<dbReference type="OrthoDB" id="4005970at2759"/>
<reference evidence="1 2" key="1">
    <citation type="submission" date="2018-06" db="EMBL/GenBank/DDBJ databases">
        <title>Whole genome sequencing of Candida tropicalis (genome annotated by CSBL at Korea University).</title>
        <authorList>
            <person name="Ahn J."/>
        </authorList>
    </citation>
    <scope>NUCLEOTIDE SEQUENCE [LARGE SCALE GENOMIC DNA]</scope>
    <source>
        <strain evidence="1 2">ATCC 20962</strain>
    </source>
</reference>
<gene>
    <name evidence="1" type="ORF">Cantr_06100</name>
</gene>
<dbReference type="Proteomes" id="UP000253472">
    <property type="component" value="Unassembled WGS sequence"/>
</dbReference>
<organism evidence="1 2">
    <name type="scientific">Candida viswanathii</name>
    <dbReference type="NCBI Taxonomy" id="5486"/>
    <lineage>
        <taxon>Eukaryota</taxon>
        <taxon>Fungi</taxon>
        <taxon>Dikarya</taxon>
        <taxon>Ascomycota</taxon>
        <taxon>Saccharomycotina</taxon>
        <taxon>Pichiomycetes</taxon>
        <taxon>Debaryomycetaceae</taxon>
        <taxon>Candida/Lodderomyces clade</taxon>
        <taxon>Candida</taxon>
    </lineage>
</organism>
<evidence type="ECO:0000313" key="1">
    <source>
        <dbReference type="EMBL" id="RCK57821.1"/>
    </source>
</evidence>
<keyword evidence="2" id="KW-1185">Reference proteome</keyword>
<protein>
    <submittedName>
        <fullName evidence="1">Uncharacterized protein</fullName>
    </submittedName>
</protein>
<sequence length="211" mass="25161">MQSTRANKPSPVGIIPKHNLVDLDHVIETQNVSFPSVVNLPQDIHQSDPVEVYKSYIHLRLQDYISDLTSRLMTVYTDDTESTFVQQNKFVNWLADQTAHFTDIDSWIPEDLYRSIIVKSHDGKLVFPNSKVKKQVMEYVDNSYDTKYVKYWADFMENYELENRTDRHYIQSFRDRLEKKFEKKLNTEKFSIYVYTLALNLWINEFKRNCL</sequence>
<evidence type="ECO:0000313" key="2">
    <source>
        <dbReference type="Proteomes" id="UP000253472"/>
    </source>
</evidence>
<dbReference type="AlphaFoldDB" id="A0A367XYG1"/>
<proteinExistence type="predicted"/>
<accession>A0A367XYG1</accession>
<comment type="caution">
    <text evidence="1">The sequence shown here is derived from an EMBL/GenBank/DDBJ whole genome shotgun (WGS) entry which is preliminary data.</text>
</comment>